<dbReference type="GO" id="GO:0006527">
    <property type="term" value="P:L-arginine catabolic process"/>
    <property type="evidence" value="ECO:0007669"/>
    <property type="project" value="UniProtKB-UniRule"/>
</dbReference>
<feature type="transmembrane region" description="Helical" evidence="10">
    <location>
        <begin position="261"/>
        <end position="284"/>
    </location>
</feature>
<gene>
    <name evidence="11" type="ORF">C8N35_105192</name>
</gene>
<evidence type="ECO:0000256" key="2">
    <source>
        <dbReference type="ARBA" id="ARBA00008220"/>
    </source>
</evidence>
<organism evidence="11 12">
    <name type="scientific">Breoghania corrubedonensis</name>
    <dbReference type="NCBI Taxonomy" id="665038"/>
    <lineage>
        <taxon>Bacteria</taxon>
        <taxon>Pseudomonadati</taxon>
        <taxon>Pseudomonadota</taxon>
        <taxon>Alphaproteobacteria</taxon>
        <taxon>Hyphomicrobiales</taxon>
        <taxon>Stappiaceae</taxon>
        <taxon>Breoghania</taxon>
    </lineage>
</organism>
<keyword evidence="4" id="KW-1003">Cell membrane</keyword>
<dbReference type="PIRSF" id="PIRSF006060">
    <property type="entry name" value="AA_transporter"/>
    <property type="match status" value="1"/>
</dbReference>
<feature type="transmembrane region" description="Helical" evidence="10">
    <location>
        <begin position="231"/>
        <end position="249"/>
    </location>
</feature>
<dbReference type="OrthoDB" id="3185104at2"/>
<feature type="transmembrane region" description="Helical" evidence="10">
    <location>
        <begin position="34"/>
        <end position="53"/>
    </location>
</feature>
<dbReference type="PANTHER" id="PTHR42770">
    <property type="entry name" value="AMINO ACID TRANSPORTER-RELATED"/>
    <property type="match status" value="1"/>
</dbReference>
<comment type="subcellular location">
    <subcellularLocation>
        <location evidence="1">Cell membrane</location>
        <topology evidence="1">Multi-pass membrane protein</topology>
    </subcellularLocation>
</comment>
<evidence type="ECO:0000256" key="3">
    <source>
        <dbReference type="ARBA" id="ARBA00022448"/>
    </source>
</evidence>
<dbReference type="PANTHER" id="PTHR42770:SF4">
    <property type="entry name" value="ARGININE_ORNITHINE ANTIPORTER-RELATED"/>
    <property type="match status" value="1"/>
</dbReference>
<evidence type="ECO:0000256" key="10">
    <source>
        <dbReference type="SAM" id="Phobius"/>
    </source>
</evidence>
<dbReference type="InterPro" id="IPR004754">
    <property type="entry name" value="Amino_acid_antiprt"/>
</dbReference>
<evidence type="ECO:0000256" key="1">
    <source>
        <dbReference type="ARBA" id="ARBA00004651"/>
    </source>
</evidence>
<feature type="transmembrane region" description="Helical" evidence="10">
    <location>
        <begin position="175"/>
        <end position="200"/>
    </location>
</feature>
<keyword evidence="3" id="KW-0813">Transport</keyword>
<evidence type="ECO:0000256" key="8">
    <source>
        <dbReference type="ARBA" id="ARBA00023136"/>
    </source>
</evidence>
<keyword evidence="5 10" id="KW-0812">Transmembrane</keyword>
<accession>A0A2T5V8V2</accession>
<feature type="transmembrane region" description="Helical" evidence="10">
    <location>
        <begin position="150"/>
        <end position="168"/>
    </location>
</feature>
<feature type="transmembrane region" description="Helical" evidence="10">
    <location>
        <begin position="312"/>
        <end position="338"/>
    </location>
</feature>
<dbReference type="InterPro" id="IPR022461">
    <property type="entry name" value="Arg/Orn_antiprt_ArcD"/>
</dbReference>
<sequence>MSNTENINAVADVAVQAEESAGAATSSKSGKLTLLPLVALVVGSELGGGVFNLPHDASAAASPGAIILGWVITGIGVLALALVYQNLSMRKPELNAGPYAYARAGFGDFVGFSSAWGYWISAFLGNVSYAVAIFSALAFFFPVFGAGNNLVSVIGASICLWLLHTLVLRGVREAAFVNVITTIAKLAPLLLFIVLTLLAFNYDKFTFNFWGNATADGFEGLGSVMGQVKSTMLVTLWVFVGIEGASVFSGRAARRSDVGRATVIGFLATLAIYILVSLLSTGVLSQPELAGLKVPAMAYVLEPIAGKWGSGLINLGLVICVGGAFLSWTLLCAEIPYVCGKDGIFPRWFSAENAAGAPVNSLWMTNGLIQIFLILSLFASTAYQFFYSIATVAILPPYLFSGAYALKIALTGESYDENPRGRTKDLVIGLIATVYGVWMLYAAGPSFLLMMTILFAPGMVVYVLARRNAGEHARLFNVWEGLFALALIVAACVAGWLIYQGTISPF</sequence>
<dbReference type="GO" id="GO:0043858">
    <property type="term" value="F:arginine:ornithine antiporter activity"/>
    <property type="evidence" value="ECO:0007669"/>
    <property type="project" value="UniProtKB-UniRule"/>
</dbReference>
<comment type="caution">
    <text evidence="11">The sequence shown here is derived from an EMBL/GenBank/DDBJ whole genome shotgun (WGS) entry which is preliminary data.</text>
</comment>
<keyword evidence="6" id="KW-0029">Amino-acid transport</keyword>
<dbReference type="Gene3D" id="1.20.1740.10">
    <property type="entry name" value="Amino acid/polyamine transporter I"/>
    <property type="match status" value="1"/>
</dbReference>
<name>A0A2T5V8V2_9HYPH</name>
<feature type="transmembrane region" description="Helical" evidence="10">
    <location>
        <begin position="477"/>
        <end position="499"/>
    </location>
</feature>
<dbReference type="RefSeq" id="WP_107990468.1">
    <property type="nucleotide sequence ID" value="NZ_QAYG01000005.1"/>
</dbReference>
<dbReference type="Pfam" id="PF13520">
    <property type="entry name" value="AA_permease_2"/>
    <property type="match status" value="1"/>
</dbReference>
<dbReference type="NCBIfam" id="TIGR03810">
    <property type="entry name" value="arg_ornith_anti"/>
    <property type="match status" value="1"/>
</dbReference>
<protein>
    <recommendedName>
        <fullName evidence="9">Arginine-ornithine antiporter</fullName>
    </recommendedName>
</protein>
<dbReference type="NCBIfam" id="TIGR00905">
    <property type="entry name" value="2A0302"/>
    <property type="match status" value="1"/>
</dbReference>
<evidence type="ECO:0000313" key="12">
    <source>
        <dbReference type="Proteomes" id="UP000244081"/>
    </source>
</evidence>
<dbReference type="InterPro" id="IPR002293">
    <property type="entry name" value="AA/rel_permease1"/>
</dbReference>
<keyword evidence="8 10" id="KW-0472">Membrane</keyword>
<evidence type="ECO:0000256" key="4">
    <source>
        <dbReference type="ARBA" id="ARBA00022475"/>
    </source>
</evidence>
<dbReference type="EMBL" id="QAYG01000005">
    <property type="protein sequence ID" value="PTW60188.1"/>
    <property type="molecule type" value="Genomic_DNA"/>
</dbReference>
<evidence type="ECO:0000256" key="9">
    <source>
        <dbReference type="NCBIfam" id="TIGR03810"/>
    </source>
</evidence>
<feature type="transmembrane region" description="Helical" evidence="10">
    <location>
        <begin position="385"/>
        <end position="406"/>
    </location>
</feature>
<feature type="transmembrane region" description="Helical" evidence="10">
    <location>
        <begin position="447"/>
        <end position="465"/>
    </location>
</feature>
<dbReference type="Proteomes" id="UP000244081">
    <property type="component" value="Unassembled WGS sequence"/>
</dbReference>
<keyword evidence="7 10" id="KW-1133">Transmembrane helix</keyword>
<dbReference type="AlphaFoldDB" id="A0A2T5V8V2"/>
<reference evidence="11 12" key="1">
    <citation type="submission" date="2018-04" db="EMBL/GenBank/DDBJ databases">
        <title>Genomic Encyclopedia of Archaeal and Bacterial Type Strains, Phase II (KMG-II): from individual species to whole genera.</title>
        <authorList>
            <person name="Goeker M."/>
        </authorList>
    </citation>
    <scope>NUCLEOTIDE SEQUENCE [LARGE SCALE GENOMIC DNA]</scope>
    <source>
        <strain evidence="11 12">DSM 23382</strain>
    </source>
</reference>
<dbReference type="GO" id="GO:0005886">
    <property type="term" value="C:plasma membrane"/>
    <property type="evidence" value="ECO:0007669"/>
    <property type="project" value="UniProtKB-SubCell"/>
</dbReference>
<keyword evidence="12" id="KW-1185">Reference proteome</keyword>
<proteinExistence type="inferred from homology"/>
<feature type="transmembrane region" description="Helical" evidence="10">
    <location>
        <begin position="359"/>
        <end position="379"/>
    </location>
</feature>
<feature type="transmembrane region" description="Helical" evidence="10">
    <location>
        <begin position="426"/>
        <end position="441"/>
    </location>
</feature>
<evidence type="ECO:0000256" key="6">
    <source>
        <dbReference type="ARBA" id="ARBA00022970"/>
    </source>
</evidence>
<dbReference type="GO" id="GO:1903826">
    <property type="term" value="P:L-arginine transmembrane transport"/>
    <property type="evidence" value="ECO:0007669"/>
    <property type="project" value="InterPro"/>
</dbReference>
<evidence type="ECO:0000256" key="7">
    <source>
        <dbReference type="ARBA" id="ARBA00022989"/>
    </source>
</evidence>
<evidence type="ECO:0000313" key="11">
    <source>
        <dbReference type="EMBL" id="PTW60188.1"/>
    </source>
</evidence>
<dbReference type="InterPro" id="IPR050367">
    <property type="entry name" value="APC_superfamily"/>
</dbReference>
<comment type="similarity">
    <text evidence="2">Belongs to the amino acid-polyamine-organocation (APC) superfamily. Basic amino acid/polyamine antiporter (APA) (TC 2.A.3.2) family.</text>
</comment>
<feature type="transmembrane region" description="Helical" evidence="10">
    <location>
        <begin position="65"/>
        <end position="84"/>
    </location>
</feature>
<evidence type="ECO:0000256" key="5">
    <source>
        <dbReference type="ARBA" id="ARBA00022692"/>
    </source>
</evidence>